<dbReference type="Pfam" id="PF03080">
    <property type="entry name" value="Neprosin"/>
    <property type="match status" value="1"/>
</dbReference>
<dbReference type="Gene3D" id="3.90.1320.10">
    <property type="entry name" value="Outer-capsid protein sigma 3, large lobe"/>
    <property type="match status" value="1"/>
</dbReference>
<feature type="domain" description="Neprosin PEP catalytic" evidence="2">
    <location>
        <begin position="115"/>
        <end position="373"/>
    </location>
</feature>
<dbReference type="STRING" id="3469.A0A4Y7KK23"/>
<dbReference type="AlphaFoldDB" id="A0A4Y7KK23"/>
<feature type="signal peptide" evidence="1">
    <location>
        <begin position="1"/>
        <end position="17"/>
    </location>
</feature>
<dbReference type="EMBL" id="CM010721">
    <property type="protein sequence ID" value="RZC72418.1"/>
    <property type="molecule type" value="Genomic_DNA"/>
</dbReference>
<dbReference type="PANTHER" id="PTHR31589">
    <property type="entry name" value="PROTEIN, PUTATIVE (DUF239)-RELATED-RELATED"/>
    <property type="match status" value="1"/>
</dbReference>
<dbReference type="Proteomes" id="UP000316621">
    <property type="component" value="Chromosome 7"/>
</dbReference>
<evidence type="ECO:0000313" key="3">
    <source>
        <dbReference type="EMBL" id="RZC72418.1"/>
    </source>
</evidence>
<evidence type="ECO:0000259" key="2">
    <source>
        <dbReference type="PROSITE" id="PS52045"/>
    </source>
</evidence>
<keyword evidence="4" id="KW-1185">Reference proteome</keyword>
<reference evidence="3 4" key="1">
    <citation type="journal article" date="2018" name="Science">
        <title>The opium poppy genome and morphinan production.</title>
        <authorList>
            <person name="Guo L."/>
            <person name="Winzer T."/>
            <person name="Yang X."/>
            <person name="Li Y."/>
            <person name="Ning Z."/>
            <person name="He Z."/>
            <person name="Teodor R."/>
            <person name="Lu Y."/>
            <person name="Bowser T.A."/>
            <person name="Graham I.A."/>
            <person name="Ye K."/>
        </authorList>
    </citation>
    <scope>NUCLEOTIDE SEQUENCE [LARGE SCALE GENOMIC DNA]</scope>
    <source>
        <strain evidence="4">cv. HN1</strain>
        <tissue evidence="3">Leaves</tissue>
    </source>
</reference>
<feature type="chain" id="PRO_5021241257" description="Neprosin PEP catalytic domain-containing protein" evidence="1">
    <location>
        <begin position="18"/>
        <end position="373"/>
    </location>
</feature>
<evidence type="ECO:0000313" key="4">
    <source>
        <dbReference type="Proteomes" id="UP000316621"/>
    </source>
</evidence>
<accession>A0A4Y7KK23</accession>
<keyword evidence="1" id="KW-0732">Signal</keyword>
<proteinExistence type="predicted"/>
<dbReference type="InterPro" id="IPR004314">
    <property type="entry name" value="Neprosin"/>
</dbReference>
<dbReference type="InterPro" id="IPR053168">
    <property type="entry name" value="Glutamic_endopeptidase"/>
</dbReference>
<name>A0A4Y7KK23_PAPSO</name>
<gene>
    <name evidence="3" type="ORF">C5167_035623</name>
</gene>
<organism evidence="3 4">
    <name type="scientific">Papaver somniferum</name>
    <name type="common">Opium poppy</name>
    <dbReference type="NCBI Taxonomy" id="3469"/>
    <lineage>
        <taxon>Eukaryota</taxon>
        <taxon>Viridiplantae</taxon>
        <taxon>Streptophyta</taxon>
        <taxon>Embryophyta</taxon>
        <taxon>Tracheophyta</taxon>
        <taxon>Spermatophyta</taxon>
        <taxon>Magnoliopsida</taxon>
        <taxon>Ranunculales</taxon>
        <taxon>Papaveraceae</taxon>
        <taxon>Papaveroideae</taxon>
        <taxon>Papaver</taxon>
    </lineage>
</organism>
<dbReference type="OMA" id="IERWENH"/>
<dbReference type="PROSITE" id="PS52045">
    <property type="entry name" value="NEPROSIN_PEP_CD"/>
    <property type="match status" value="1"/>
</dbReference>
<dbReference type="Gramene" id="RZC72418">
    <property type="protein sequence ID" value="RZC72418"/>
    <property type="gene ID" value="C5167_035623"/>
</dbReference>
<evidence type="ECO:0000256" key="1">
    <source>
        <dbReference type="SAM" id="SignalP"/>
    </source>
</evidence>
<dbReference type="PANTHER" id="PTHR31589:SF223">
    <property type="entry name" value="PROTEIN, PUTATIVE (DUF239)-RELATED"/>
    <property type="match status" value="1"/>
</dbReference>
<protein>
    <recommendedName>
        <fullName evidence="2">Neprosin PEP catalytic domain-containing protein</fullName>
    </recommendedName>
</protein>
<sequence length="373" mass="41520">MSLLVLFLLISSSTISATNCLGGTRNISKEEADDIEIEGQLRILNKKPVKTIIMNPSSIPGETRTKNVLASSIFHGLQRERCPSGTVPIRRTTREDLVNTKYFVKTAGLKGANGYPNTVYHYVFAEEVISGKKYFGAAASMTIHNLTLDLDQFSTSQIWIVNSSPEETNGIEFGIMKYPGVAGDSLPRLFGYWASTDGHNPTGCYNMLCPGFVQVSKDVFLNNQFTHSSTYGEKVYEAYLAVYRAQDTGHWWLRVGPNADVTEDVGYWPNELFTTLKTSAVSVRYGGFVGSLSQESKPPMGNGYFPQLNDHRKTAFMRLLRYANETGNLVDVDSRSVKTTSTAKLECYSIIYARQIERWENHMVYGGPGGMCH</sequence>